<evidence type="ECO:0000313" key="3">
    <source>
        <dbReference type="EMBL" id="GAA4735712.1"/>
    </source>
</evidence>
<feature type="transmembrane region" description="Helical" evidence="1">
    <location>
        <begin position="75"/>
        <end position="97"/>
    </location>
</feature>
<accession>A0ABP8YT43</accession>
<keyword evidence="1" id="KW-0472">Membrane</keyword>
<gene>
    <name evidence="3" type="ORF">GCM10025783_02060</name>
</gene>
<dbReference type="EMBL" id="BAABLP010000001">
    <property type="protein sequence ID" value="GAA4735712.1"/>
    <property type="molecule type" value="Genomic_DNA"/>
</dbReference>
<name>A0ABP8YT43_9MICO</name>
<dbReference type="PRINTS" id="PR00407">
    <property type="entry name" value="EUMOPTERIN"/>
</dbReference>
<dbReference type="InterPro" id="IPR016174">
    <property type="entry name" value="Di-haem_cyt_TM"/>
</dbReference>
<dbReference type="SUPFAM" id="SSF81342">
    <property type="entry name" value="Transmembrane di-heme cytochromes"/>
    <property type="match status" value="1"/>
</dbReference>
<reference evidence="4" key="1">
    <citation type="journal article" date="2019" name="Int. J. Syst. Evol. Microbiol.">
        <title>The Global Catalogue of Microorganisms (GCM) 10K type strain sequencing project: providing services to taxonomists for standard genome sequencing and annotation.</title>
        <authorList>
            <consortium name="The Broad Institute Genomics Platform"/>
            <consortium name="The Broad Institute Genome Sequencing Center for Infectious Disease"/>
            <person name="Wu L."/>
            <person name="Ma J."/>
        </authorList>
    </citation>
    <scope>NUCLEOTIDE SEQUENCE [LARGE SCALE GENOMIC DNA]</scope>
    <source>
        <strain evidence="4">JCM 19015</strain>
    </source>
</reference>
<dbReference type="PANTHER" id="PTHR43032">
    <property type="entry name" value="PROTEIN-METHIONINE-SULFOXIDE REDUCTASE"/>
    <property type="match status" value="1"/>
</dbReference>
<feature type="transmembrane region" description="Helical" evidence="1">
    <location>
        <begin position="152"/>
        <end position="176"/>
    </location>
</feature>
<dbReference type="Pfam" id="PF00174">
    <property type="entry name" value="Oxidored_molyb"/>
    <property type="match status" value="1"/>
</dbReference>
<dbReference type="InterPro" id="IPR000572">
    <property type="entry name" value="OxRdtase_Mopterin-bd_dom"/>
</dbReference>
<dbReference type="InterPro" id="IPR008335">
    <property type="entry name" value="Mopterin_OxRdtase_euk"/>
</dbReference>
<organism evidence="3 4">
    <name type="scientific">Amnibacterium soli</name>
    <dbReference type="NCBI Taxonomy" id="1282736"/>
    <lineage>
        <taxon>Bacteria</taxon>
        <taxon>Bacillati</taxon>
        <taxon>Actinomycetota</taxon>
        <taxon>Actinomycetes</taxon>
        <taxon>Micrococcales</taxon>
        <taxon>Microbacteriaceae</taxon>
        <taxon>Amnibacterium</taxon>
    </lineage>
</organism>
<protein>
    <submittedName>
        <fullName evidence="3">Molybdopterin-dependent oxidoreductase</fullName>
    </submittedName>
</protein>
<dbReference type="CDD" id="cd00321">
    <property type="entry name" value="SO_family_Moco"/>
    <property type="match status" value="1"/>
</dbReference>
<comment type="caution">
    <text evidence="3">The sequence shown here is derived from an EMBL/GenBank/DDBJ whole genome shotgun (WGS) entry which is preliminary data.</text>
</comment>
<feature type="domain" description="Oxidoreductase molybdopterin-binding" evidence="2">
    <location>
        <begin position="289"/>
        <end position="417"/>
    </location>
</feature>
<feature type="transmembrane region" description="Helical" evidence="1">
    <location>
        <begin position="31"/>
        <end position="54"/>
    </location>
</feature>
<proteinExistence type="predicted"/>
<feature type="transmembrane region" description="Helical" evidence="1">
    <location>
        <begin position="117"/>
        <end position="140"/>
    </location>
</feature>
<keyword evidence="4" id="KW-1185">Reference proteome</keyword>
<dbReference type="SUPFAM" id="SSF56524">
    <property type="entry name" value="Oxidoreductase molybdopterin-binding domain"/>
    <property type="match status" value="1"/>
</dbReference>
<dbReference type="Gene3D" id="3.90.420.10">
    <property type="entry name" value="Oxidoreductase, molybdopterin-binding domain"/>
    <property type="match status" value="1"/>
</dbReference>
<keyword evidence="1" id="KW-1133">Transmembrane helix</keyword>
<keyword evidence="1" id="KW-0812">Transmembrane</keyword>
<evidence type="ECO:0000313" key="4">
    <source>
        <dbReference type="Proteomes" id="UP001500121"/>
    </source>
</evidence>
<dbReference type="PANTHER" id="PTHR43032:SF2">
    <property type="entry name" value="BLL0505 PROTEIN"/>
    <property type="match status" value="1"/>
</dbReference>
<sequence>MQTERRGGVGSTLLLVRSALASPARHPRTAVVIGRLLGLGFLVCFGTGLFSHFVQDPLPGMAFPTRPVALYRITQGVHVVVGTALIPLLLAKLWTVYPLLFQWPPVKSLGGVLERAMIALLVAASLVELATGLANTYQWYPWPFRFRETHFALAWAIVGALAIHIAVKLPVIVRWWRRGRSVDAAGALLPVREGEGDLRPEPTASGVTGFLQRRLDGAPVPPPALSRRSVLAATGLATAAVVVTTAGETLPALAPLNVLAPRRLRYGPQGLPINRTAAEAKVQRSALDPAWRLTVRGPERSVDLSLADLRAMAQTDAGLPIACVEGWSTQAAWRGVPVRDLAALVGATGRELLVRSFARGAYSSTILQREFADDPLTLVALELNGEVLHVDHGYPARLISPARPGVLQTKWLRSLEVR</sequence>
<dbReference type="RefSeq" id="WP_345479045.1">
    <property type="nucleotide sequence ID" value="NZ_BAABLP010000001.1"/>
</dbReference>
<dbReference type="InterPro" id="IPR036374">
    <property type="entry name" value="OxRdtase_Mopterin-bd_sf"/>
</dbReference>
<dbReference type="Proteomes" id="UP001500121">
    <property type="component" value="Unassembled WGS sequence"/>
</dbReference>
<evidence type="ECO:0000256" key="1">
    <source>
        <dbReference type="SAM" id="Phobius"/>
    </source>
</evidence>
<evidence type="ECO:0000259" key="2">
    <source>
        <dbReference type="Pfam" id="PF00174"/>
    </source>
</evidence>